<organism evidence="1 2">
    <name type="scientific">Solanum bulbocastanum</name>
    <name type="common">Wild potato</name>
    <dbReference type="NCBI Taxonomy" id="147425"/>
    <lineage>
        <taxon>Eukaryota</taxon>
        <taxon>Viridiplantae</taxon>
        <taxon>Streptophyta</taxon>
        <taxon>Embryophyta</taxon>
        <taxon>Tracheophyta</taxon>
        <taxon>Spermatophyta</taxon>
        <taxon>Magnoliopsida</taxon>
        <taxon>eudicotyledons</taxon>
        <taxon>Gunneridae</taxon>
        <taxon>Pentapetalae</taxon>
        <taxon>asterids</taxon>
        <taxon>lamiids</taxon>
        <taxon>Solanales</taxon>
        <taxon>Solanaceae</taxon>
        <taxon>Solanoideae</taxon>
        <taxon>Solaneae</taxon>
        <taxon>Solanum</taxon>
    </lineage>
</organism>
<evidence type="ECO:0000313" key="2">
    <source>
        <dbReference type="Proteomes" id="UP001371456"/>
    </source>
</evidence>
<dbReference type="Proteomes" id="UP001371456">
    <property type="component" value="Unassembled WGS sequence"/>
</dbReference>
<protein>
    <submittedName>
        <fullName evidence="1">Uncharacterized protein</fullName>
    </submittedName>
</protein>
<name>A0AAN8TS40_SOLBU</name>
<comment type="caution">
    <text evidence="1">The sequence shown here is derived from an EMBL/GenBank/DDBJ whole genome shotgun (WGS) entry which is preliminary data.</text>
</comment>
<gene>
    <name evidence="1" type="ORF">RDI58_007061</name>
</gene>
<keyword evidence="2" id="KW-1185">Reference proteome</keyword>
<dbReference type="AlphaFoldDB" id="A0AAN8TS40"/>
<dbReference type="EMBL" id="JBANQN010000003">
    <property type="protein sequence ID" value="KAK6793608.1"/>
    <property type="molecule type" value="Genomic_DNA"/>
</dbReference>
<sequence length="143" mass="17235">MGKTFAFIANLNWRFMNNKNLLWVKILGKKYKKTNHNLRLTKSHSYHSYIWKSIVKTFPLFYNGISWNINNGDNIHPWEDQWIEASHSLREVIQGPLNKHDLYLTVSRILSNEVWDFSGHCYSRWNDNRRSMFRGRLVELLTY</sequence>
<evidence type="ECO:0000313" key="1">
    <source>
        <dbReference type="EMBL" id="KAK6793608.1"/>
    </source>
</evidence>
<accession>A0AAN8TS40</accession>
<reference evidence="1 2" key="1">
    <citation type="submission" date="2024-02" db="EMBL/GenBank/DDBJ databases">
        <title>de novo genome assembly of Solanum bulbocastanum strain 11H21.</title>
        <authorList>
            <person name="Hosaka A.J."/>
        </authorList>
    </citation>
    <scope>NUCLEOTIDE SEQUENCE [LARGE SCALE GENOMIC DNA]</scope>
    <source>
        <tissue evidence="1">Young leaves</tissue>
    </source>
</reference>
<proteinExistence type="predicted"/>